<evidence type="ECO:0000256" key="5">
    <source>
        <dbReference type="ARBA" id="ARBA00022989"/>
    </source>
</evidence>
<dbReference type="PROSITE" id="PS50928">
    <property type="entry name" value="ABC_TM1"/>
    <property type="match status" value="1"/>
</dbReference>
<sequence>MNTKVEAQPASDTPVENKAHAASSSVRLWLRRHHLLTNAVLILASVTMFGPFVWMALTGFKTLPQILKDPLSFIPDPVTLSNFTDAWSQAPFGRAYLNSVYIAVLIVIGAVITSSMAGYAFARIPFKGSKAIFSIVLVAQMIPKQVTLVPFYLLMAKLGWVDSHLALIIPGILVNPFGIFLARQFVLSIPKELEEAATIDGASRVRIFLQVIMPMIRPGLGALAIIVALDTWNNFLMPLILLNSPDLFTVPLLLAQFQGQFGGINTGLIMAATAVSTIPMLIVFVIGQKQIVSSLATAGLGGR</sequence>
<keyword evidence="6 7" id="KW-0472">Membrane</keyword>
<dbReference type="CDD" id="cd06261">
    <property type="entry name" value="TM_PBP2"/>
    <property type="match status" value="1"/>
</dbReference>
<proteinExistence type="inferred from homology"/>
<evidence type="ECO:0000256" key="6">
    <source>
        <dbReference type="ARBA" id="ARBA00023136"/>
    </source>
</evidence>
<evidence type="ECO:0000256" key="4">
    <source>
        <dbReference type="ARBA" id="ARBA00022692"/>
    </source>
</evidence>
<reference evidence="9 10" key="1">
    <citation type="submission" date="2024-01" db="EMBL/GenBank/DDBJ databases">
        <title>Genomic analysis and antimicrobial resistance profiles of Trueperella pyogenes isolated from domestic and wild animals.</title>
        <authorList>
            <person name="Magossi G."/>
            <person name="Gzyl K.E."/>
            <person name="Holman D.B."/>
            <person name="Amat S."/>
        </authorList>
    </citation>
    <scope>NUCLEOTIDE SEQUENCE [LARGE SCALE GENOMIC DNA]</scope>
    <source>
        <strain evidence="9 10">1494</strain>
    </source>
</reference>
<comment type="similarity">
    <text evidence="7">Belongs to the binding-protein-dependent transport system permease family.</text>
</comment>
<dbReference type="EMBL" id="JBAGNM010000003">
    <property type="protein sequence ID" value="MEW6954330.1"/>
    <property type="molecule type" value="Genomic_DNA"/>
</dbReference>
<dbReference type="Pfam" id="PF00528">
    <property type="entry name" value="BPD_transp_1"/>
    <property type="match status" value="1"/>
</dbReference>
<feature type="transmembrane region" description="Helical" evidence="7">
    <location>
        <begin position="165"/>
        <end position="186"/>
    </location>
</feature>
<evidence type="ECO:0000256" key="3">
    <source>
        <dbReference type="ARBA" id="ARBA00022475"/>
    </source>
</evidence>
<dbReference type="RefSeq" id="WP_367245916.1">
    <property type="nucleotide sequence ID" value="NZ_CP123410.1"/>
</dbReference>
<keyword evidence="5 7" id="KW-1133">Transmembrane helix</keyword>
<feature type="domain" description="ABC transmembrane type-1" evidence="8">
    <location>
        <begin position="96"/>
        <end position="287"/>
    </location>
</feature>
<evidence type="ECO:0000256" key="1">
    <source>
        <dbReference type="ARBA" id="ARBA00004651"/>
    </source>
</evidence>
<dbReference type="Gene3D" id="1.10.3720.10">
    <property type="entry name" value="MetI-like"/>
    <property type="match status" value="1"/>
</dbReference>
<dbReference type="InterPro" id="IPR000515">
    <property type="entry name" value="MetI-like"/>
</dbReference>
<comment type="subcellular location">
    <subcellularLocation>
        <location evidence="1 7">Cell membrane</location>
        <topology evidence="1 7">Multi-pass membrane protein</topology>
    </subcellularLocation>
</comment>
<feature type="transmembrane region" description="Helical" evidence="7">
    <location>
        <begin position="131"/>
        <end position="153"/>
    </location>
</feature>
<dbReference type="SUPFAM" id="SSF161098">
    <property type="entry name" value="MetI-like"/>
    <property type="match status" value="1"/>
</dbReference>
<feature type="transmembrane region" description="Helical" evidence="7">
    <location>
        <begin position="267"/>
        <end position="287"/>
    </location>
</feature>
<accession>A0ABV3NAV4</accession>
<dbReference type="PANTHER" id="PTHR43744:SF12">
    <property type="entry name" value="ABC TRANSPORTER PERMEASE PROTEIN MG189-RELATED"/>
    <property type="match status" value="1"/>
</dbReference>
<name>A0ABV3NAV4_9ACTO</name>
<dbReference type="PANTHER" id="PTHR43744">
    <property type="entry name" value="ABC TRANSPORTER PERMEASE PROTEIN MG189-RELATED-RELATED"/>
    <property type="match status" value="1"/>
</dbReference>
<evidence type="ECO:0000256" key="2">
    <source>
        <dbReference type="ARBA" id="ARBA00022448"/>
    </source>
</evidence>
<keyword evidence="3" id="KW-1003">Cell membrane</keyword>
<protein>
    <submittedName>
        <fullName evidence="9">Carbohydrate ABC transporter permease</fullName>
    </submittedName>
</protein>
<evidence type="ECO:0000256" key="7">
    <source>
        <dbReference type="RuleBase" id="RU363032"/>
    </source>
</evidence>
<gene>
    <name evidence="9" type="ORF">V3M73_04760</name>
</gene>
<evidence type="ECO:0000259" key="8">
    <source>
        <dbReference type="PROSITE" id="PS50928"/>
    </source>
</evidence>
<feature type="transmembrane region" description="Helical" evidence="7">
    <location>
        <begin position="207"/>
        <end position="229"/>
    </location>
</feature>
<organism evidence="9 10">
    <name type="scientific">Trueperella pyogenes</name>
    <dbReference type="NCBI Taxonomy" id="1661"/>
    <lineage>
        <taxon>Bacteria</taxon>
        <taxon>Bacillati</taxon>
        <taxon>Actinomycetota</taxon>
        <taxon>Actinomycetes</taxon>
        <taxon>Actinomycetales</taxon>
        <taxon>Actinomycetaceae</taxon>
        <taxon>Trueperella</taxon>
    </lineage>
</organism>
<comment type="caution">
    <text evidence="9">The sequence shown here is derived from an EMBL/GenBank/DDBJ whole genome shotgun (WGS) entry which is preliminary data.</text>
</comment>
<evidence type="ECO:0000313" key="10">
    <source>
        <dbReference type="Proteomes" id="UP001555100"/>
    </source>
</evidence>
<feature type="transmembrane region" description="Helical" evidence="7">
    <location>
        <begin position="35"/>
        <end position="57"/>
    </location>
</feature>
<keyword evidence="2 7" id="KW-0813">Transport</keyword>
<feature type="transmembrane region" description="Helical" evidence="7">
    <location>
        <begin position="100"/>
        <end position="122"/>
    </location>
</feature>
<evidence type="ECO:0000313" key="9">
    <source>
        <dbReference type="EMBL" id="MEW6954330.1"/>
    </source>
</evidence>
<dbReference type="Proteomes" id="UP001555100">
    <property type="component" value="Unassembled WGS sequence"/>
</dbReference>
<keyword evidence="10" id="KW-1185">Reference proteome</keyword>
<keyword evidence="4 7" id="KW-0812">Transmembrane</keyword>
<dbReference type="InterPro" id="IPR035906">
    <property type="entry name" value="MetI-like_sf"/>
</dbReference>